<dbReference type="InterPro" id="IPR019306">
    <property type="entry name" value="TMEM231"/>
</dbReference>
<sequence length="67" mass="7817">MVYEVVHREPLYRIYCASKTSVAYLIKTIFDAIRILLPVVVIFSTHVSEFHTRVHRSSILCIHFSIP</sequence>
<evidence type="ECO:0000313" key="2">
    <source>
        <dbReference type="Proteomes" id="UP000053660"/>
    </source>
</evidence>
<dbReference type="Proteomes" id="UP000053660">
    <property type="component" value="Unassembled WGS sequence"/>
</dbReference>
<evidence type="ECO:0000313" key="1">
    <source>
        <dbReference type="EMBL" id="KHJ79425.1"/>
    </source>
</evidence>
<reference evidence="1 2" key="1">
    <citation type="submission" date="2014-03" db="EMBL/GenBank/DDBJ databases">
        <title>Draft genome of the hookworm Oesophagostomum dentatum.</title>
        <authorList>
            <person name="Mitreva M."/>
        </authorList>
    </citation>
    <scope>NUCLEOTIDE SEQUENCE [LARGE SCALE GENOMIC DNA]</scope>
    <source>
        <strain evidence="1 2">OD-Hann</strain>
    </source>
</reference>
<dbReference type="Pfam" id="PF10149">
    <property type="entry name" value="TM231"/>
    <property type="match status" value="1"/>
</dbReference>
<dbReference type="OrthoDB" id="10512250at2759"/>
<name>A0A0B1S862_OESDE</name>
<gene>
    <name evidence="1" type="ORF">OESDEN_20929</name>
</gene>
<dbReference type="AlphaFoldDB" id="A0A0B1S862"/>
<proteinExistence type="predicted"/>
<keyword evidence="2" id="KW-1185">Reference proteome</keyword>
<accession>A0A0B1S862</accession>
<protein>
    <submittedName>
        <fullName evidence="1">Uncharacterized protein</fullName>
    </submittedName>
</protein>
<dbReference type="EMBL" id="KN605076">
    <property type="protein sequence ID" value="KHJ79425.1"/>
    <property type="molecule type" value="Genomic_DNA"/>
</dbReference>
<organism evidence="1 2">
    <name type="scientific">Oesophagostomum dentatum</name>
    <name type="common">Nodular worm</name>
    <dbReference type="NCBI Taxonomy" id="61180"/>
    <lineage>
        <taxon>Eukaryota</taxon>
        <taxon>Metazoa</taxon>
        <taxon>Ecdysozoa</taxon>
        <taxon>Nematoda</taxon>
        <taxon>Chromadorea</taxon>
        <taxon>Rhabditida</taxon>
        <taxon>Rhabditina</taxon>
        <taxon>Rhabditomorpha</taxon>
        <taxon>Strongyloidea</taxon>
        <taxon>Strongylidae</taxon>
        <taxon>Oesophagostomum</taxon>
    </lineage>
</organism>